<evidence type="ECO:0000256" key="3">
    <source>
        <dbReference type="ARBA" id="ARBA00022679"/>
    </source>
</evidence>
<keyword evidence="8" id="KW-1185">Reference proteome</keyword>
<dbReference type="AlphaFoldDB" id="A0AAW5QV91"/>
<evidence type="ECO:0000313" key="7">
    <source>
        <dbReference type="EMBL" id="MCT8970829.1"/>
    </source>
</evidence>
<evidence type="ECO:0000259" key="6">
    <source>
        <dbReference type="Pfam" id="PF13439"/>
    </source>
</evidence>
<proteinExistence type="inferred from homology"/>
<protein>
    <submittedName>
        <fullName evidence="7">Glycosyltransferase family 4 protein</fullName>
    </submittedName>
</protein>
<reference evidence="7 8" key="1">
    <citation type="submission" date="2022-04" db="EMBL/GenBank/DDBJ databases">
        <authorList>
            <person name="Ye Y.-Q."/>
            <person name="Du Z.-J."/>
        </authorList>
    </citation>
    <scope>NUCLEOTIDE SEQUENCE [LARGE SCALE GENOMIC DNA]</scope>
    <source>
        <strain evidence="7 8">A6E488</strain>
    </source>
</reference>
<dbReference type="Pfam" id="PF13439">
    <property type="entry name" value="Glyco_transf_4"/>
    <property type="match status" value="1"/>
</dbReference>
<dbReference type="Pfam" id="PF00534">
    <property type="entry name" value="Glycos_transf_1"/>
    <property type="match status" value="1"/>
</dbReference>
<feature type="domain" description="Glycosyltransferase subfamily 4-like N-terminal" evidence="6">
    <location>
        <begin position="39"/>
        <end position="193"/>
    </location>
</feature>
<gene>
    <name evidence="7" type="ORF">MUB46_03050</name>
</gene>
<dbReference type="EMBL" id="JALIDZ010000001">
    <property type="protein sequence ID" value="MCT8970829.1"/>
    <property type="molecule type" value="Genomic_DNA"/>
</dbReference>
<name>A0AAW5QV91_9HYPH</name>
<dbReference type="Gene3D" id="3.40.50.2000">
    <property type="entry name" value="Glycogen Phosphorylase B"/>
    <property type="match status" value="2"/>
</dbReference>
<dbReference type="RefSeq" id="WP_261614381.1">
    <property type="nucleotide sequence ID" value="NZ_JALIDZ010000001.1"/>
</dbReference>
<dbReference type="InterPro" id="IPR001296">
    <property type="entry name" value="Glyco_trans_1"/>
</dbReference>
<evidence type="ECO:0000313" key="8">
    <source>
        <dbReference type="Proteomes" id="UP001320898"/>
    </source>
</evidence>
<dbReference type="GO" id="GO:0016757">
    <property type="term" value="F:glycosyltransferase activity"/>
    <property type="evidence" value="ECO:0007669"/>
    <property type="project" value="UniProtKB-KW"/>
</dbReference>
<feature type="region of interest" description="Disordered" evidence="4">
    <location>
        <begin position="1"/>
        <end position="22"/>
    </location>
</feature>
<evidence type="ECO:0000256" key="2">
    <source>
        <dbReference type="ARBA" id="ARBA00022676"/>
    </source>
</evidence>
<evidence type="ECO:0000256" key="4">
    <source>
        <dbReference type="SAM" id="MobiDB-lite"/>
    </source>
</evidence>
<keyword evidence="3" id="KW-0808">Transferase</keyword>
<dbReference type="Proteomes" id="UP001320898">
    <property type="component" value="Unassembled WGS sequence"/>
</dbReference>
<feature type="domain" description="Glycosyl transferase family 1" evidence="5">
    <location>
        <begin position="209"/>
        <end position="385"/>
    </location>
</feature>
<accession>A0AAW5QV91</accession>
<evidence type="ECO:0000259" key="5">
    <source>
        <dbReference type="Pfam" id="PF00534"/>
    </source>
</evidence>
<dbReference type="InterPro" id="IPR028098">
    <property type="entry name" value="Glyco_trans_4-like_N"/>
</dbReference>
<feature type="compositionally biased region" description="Basic and acidic residues" evidence="4">
    <location>
        <begin position="1"/>
        <end position="10"/>
    </location>
</feature>
<dbReference type="PANTHER" id="PTHR12526">
    <property type="entry name" value="GLYCOSYLTRANSFERASE"/>
    <property type="match status" value="1"/>
</dbReference>
<comment type="caution">
    <text evidence="7">The sequence shown here is derived from an EMBL/GenBank/DDBJ whole genome shotgun (WGS) entry which is preliminary data.</text>
</comment>
<keyword evidence="2" id="KW-0328">Glycosyltransferase</keyword>
<evidence type="ECO:0000256" key="1">
    <source>
        <dbReference type="ARBA" id="ARBA00009481"/>
    </source>
</evidence>
<comment type="similarity">
    <text evidence="1">Belongs to the glycosyltransferase group 1 family. Glycosyltransferase 4 subfamily.</text>
</comment>
<organism evidence="7 8">
    <name type="scientific">Microbaculum marinisediminis</name>
    <dbReference type="NCBI Taxonomy" id="2931392"/>
    <lineage>
        <taxon>Bacteria</taxon>
        <taxon>Pseudomonadati</taxon>
        <taxon>Pseudomonadota</taxon>
        <taxon>Alphaproteobacteria</taxon>
        <taxon>Hyphomicrobiales</taxon>
        <taxon>Tepidamorphaceae</taxon>
        <taxon>Microbaculum</taxon>
    </lineage>
</organism>
<dbReference type="SUPFAM" id="SSF53756">
    <property type="entry name" value="UDP-Glycosyltransferase/glycogen phosphorylase"/>
    <property type="match status" value="1"/>
</dbReference>
<sequence length="410" mass="43389">MDERPEKPRTDPGTNAPTTGLPDLSGITVLQIVPSLDAGGAERTAVDVAAALVQAGARALVATTGGRLVRELDAAGGIWVPFPAATKNPIEILWNAERLRRLSIRENVSLIHARSRAPAWSGLLAARRLGVPFVTTYHGAYKKGGSLKNWYNSVMARGDAVIANSRFTADLIESRHRQARGKVTVIYRGTDLTKFDPETIAADRIAGLREAWGVPEGRRIVLLAARLTEWKGQAVLIDAAARLAGEGLDDVDFVLAGDPQGRTDYVADLEKRIAGAGLRDRVHIVGHCSDMPAADRAADVVALPSTEPEAFGRSAAEAQAVGTPVVVSNLGAVPETVLAPPDVDAARRTGWRVPAGDAVALAAAIREALSLSPEARAAISERARAHVRGAFSLDAMTSATLDTYARLLGR</sequence>
<dbReference type="PANTHER" id="PTHR12526:SF640">
    <property type="entry name" value="COLANIC ACID BIOSYNTHESIS GLYCOSYLTRANSFERASE WCAL-RELATED"/>
    <property type="match status" value="1"/>
</dbReference>
<dbReference type="CDD" id="cd03819">
    <property type="entry name" value="GT4_WavL-like"/>
    <property type="match status" value="1"/>
</dbReference>